<evidence type="ECO:0000313" key="1">
    <source>
        <dbReference type="EMBL" id="MBE9395880.1"/>
    </source>
</evidence>
<organism evidence="1 2">
    <name type="scientific">Pontibacterium sinense</name>
    <dbReference type="NCBI Taxonomy" id="2781979"/>
    <lineage>
        <taxon>Bacteria</taxon>
        <taxon>Pseudomonadati</taxon>
        <taxon>Pseudomonadota</taxon>
        <taxon>Gammaproteobacteria</taxon>
        <taxon>Oceanospirillales</taxon>
        <taxon>Oceanospirillaceae</taxon>
        <taxon>Pontibacterium</taxon>
    </lineage>
</organism>
<dbReference type="AlphaFoldDB" id="A0A8J7FR62"/>
<keyword evidence="2" id="KW-1185">Reference proteome</keyword>
<comment type="caution">
    <text evidence="1">The sequence shown here is derived from an EMBL/GenBank/DDBJ whole genome shotgun (WGS) entry which is preliminary data.</text>
</comment>
<dbReference type="Proteomes" id="UP000640333">
    <property type="component" value="Unassembled WGS sequence"/>
</dbReference>
<proteinExistence type="predicted"/>
<name>A0A8J7FR62_9GAMM</name>
<sequence length="84" mass="9514">MSVRDKAMERLDADECRVLAESGVILSMMELMDKVKMLTDGHMLDTSLIKQGEEYIYEMEVAGKDGVVRMLLVDARTGDMIKEK</sequence>
<gene>
    <name evidence="1" type="ORF">IOQ59_01255</name>
</gene>
<evidence type="ECO:0000313" key="2">
    <source>
        <dbReference type="Proteomes" id="UP000640333"/>
    </source>
</evidence>
<dbReference type="EMBL" id="JADEYS010000001">
    <property type="protein sequence ID" value="MBE9395880.1"/>
    <property type="molecule type" value="Genomic_DNA"/>
</dbReference>
<reference evidence="1" key="1">
    <citation type="submission" date="2020-10" db="EMBL/GenBank/DDBJ databases">
        <title>Bacterium isolated from coastal waters sediment.</title>
        <authorList>
            <person name="Chen R.-J."/>
            <person name="Lu D.-C."/>
            <person name="Zhu K.-L."/>
            <person name="Du Z.-J."/>
        </authorList>
    </citation>
    <scope>NUCLEOTIDE SEQUENCE</scope>
    <source>
        <strain evidence="1">N1Y112</strain>
    </source>
</reference>
<dbReference type="RefSeq" id="WP_193951437.1">
    <property type="nucleotide sequence ID" value="NZ_JADEYS010000001.1"/>
</dbReference>
<protein>
    <submittedName>
        <fullName evidence="1">Peptidase</fullName>
    </submittedName>
</protein>
<accession>A0A8J7FR62</accession>